<dbReference type="AlphaFoldDB" id="A0A085ZI82"/>
<evidence type="ECO:0000259" key="1">
    <source>
        <dbReference type="Pfam" id="PF13924"/>
    </source>
</evidence>
<name>A0A085ZI82_9FLAO</name>
<reference evidence="2 3" key="1">
    <citation type="submission" date="2014-07" db="EMBL/GenBank/DDBJ databases">
        <title>Genome of Flavobacterium reichenbachii LMG 25512.</title>
        <authorList>
            <person name="Stropko S.J."/>
            <person name="Pipes S.E."/>
            <person name="Newman J.D."/>
        </authorList>
    </citation>
    <scope>NUCLEOTIDE SEQUENCE [LARGE SCALE GENOMIC DNA]</scope>
    <source>
        <strain evidence="2 3">LMG 25512</strain>
    </source>
</reference>
<dbReference type="InterPro" id="IPR024311">
    <property type="entry name" value="Lipocalin-like"/>
</dbReference>
<comment type="caution">
    <text evidence="2">The sequence shown here is derived from an EMBL/GenBank/DDBJ whole genome shotgun (WGS) entry which is preliminary data.</text>
</comment>
<evidence type="ECO:0000313" key="2">
    <source>
        <dbReference type="EMBL" id="KFF04146.1"/>
    </source>
</evidence>
<organism evidence="2 3">
    <name type="scientific">Flavobacterium reichenbachii</name>
    <dbReference type="NCBI Taxonomy" id="362418"/>
    <lineage>
        <taxon>Bacteria</taxon>
        <taxon>Pseudomonadati</taxon>
        <taxon>Bacteroidota</taxon>
        <taxon>Flavobacteriia</taxon>
        <taxon>Flavobacteriales</taxon>
        <taxon>Flavobacteriaceae</taxon>
        <taxon>Flavobacterium</taxon>
    </lineage>
</organism>
<dbReference type="OrthoDB" id="118834at2"/>
<proteinExistence type="predicted"/>
<dbReference type="Pfam" id="PF13924">
    <property type="entry name" value="Lipocalin_5"/>
    <property type="match status" value="1"/>
</dbReference>
<protein>
    <recommendedName>
        <fullName evidence="1">Lipocalin-like domain-containing protein</fullName>
    </recommendedName>
</protein>
<keyword evidence="3" id="KW-1185">Reference proteome</keyword>
<dbReference type="eggNOG" id="ENOG50330XP">
    <property type="taxonomic scope" value="Bacteria"/>
</dbReference>
<accession>A0A085ZI82</accession>
<dbReference type="Proteomes" id="UP000028715">
    <property type="component" value="Unassembled WGS sequence"/>
</dbReference>
<dbReference type="RefSeq" id="WP_035680022.1">
    <property type="nucleotide sequence ID" value="NZ_JPRL01000001.1"/>
</dbReference>
<gene>
    <name evidence="2" type="ORF">IW19_00785</name>
</gene>
<sequence>MKKNLFEILIGSWTLVELIEVPLDGGEIIYPMGNKPKGLIIYSGDGYMSAQIMNTDFENLDSKNNAAYLAYSGPFQTDDEKQTVSHTMYVSLFENWRDQTQNRKVIFKDGLLHLETDKPFTSNSQLVIHKLTWKRIEQSNKNH</sequence>
<dbReference type="EMBL" id="JPRL01000001">
    <property type="protein sequence ID" value="KFF04146.1"/>
    <property type="molecule type" value="Genomic_DNA"/>
</dbReference>
<feature type="domain" description="Lipocalin-like" evidence="1">
    <location>
        <begin position="10"/>
        <end position="136"/>
    </location>
</feature>
<dbReference type="STRING" id="362418.IW19_00785"/>
<evidence type="ECO:0000313" key="3">
    <source>
        <dbReference type="Proteomes" id="UP000028715"/>
    </source>
</evidence>